<dbReference type="Pfam" id="PF03810">
    <property type="entry name" value="IBN_N"/>
    <property type="match status" value="1"/>
</dbReference>
<dbReference type="PANTHER" id="PTHR10997">
    <property type="entry name" value="IMPORTIN-7, 8, 11"/>
    <property type="match status" value="1"/>
</dbReference>
<organism evidence="7 8">
    <name type="scientific">Verruconis gallopava</name>
    <dbReference type="NCBI Taxonomy" id="253628"/>
    <lineage>
        <taxon>Eukaryota</taxon>
        <taxon>Fungi</taxon>
        <taxon>Dikarya</taxon>
        <taxon>Ascomycota</taxon>
        <taxon>Pezizomycotina</taxon>
        <taxon>Dothideomycetes</taxon>
        <taxon>Pleosporomycetidae</taxon>
        <taxon>Venturiales</taxon>
        <taxon>Sympoventuriaceae</taxon>
        <taxon>Verruconis</taxon>
    </lineage>
</organism>
<dbReference type="Gene3D" id="1.25.10.10">
    <property type="entry name" value="Leucine-rich Repeat Variant"/>
    <property type="match status" value="1"/>
</dbReference>
<dbReference type="GeneID" id="27308003"/>
<dbReference type="PROSITE" id="PS50166">
    <property type="entry name" value="IMPORTIN_B_NT"/>
    <property type="match status" value="1"/>
</dbReference>
<dbReference type="Pfam" id="PF25758">
    <property type="entry name" value="TPR_IPO11"/>
    <property type="match status" value="1"/>
</dbReference>
<evidence type="ECO:0000313" key="7">
    <source>
        <dbReference type="EMBL" id="KIW09084.1"/>
    </source>
</evidence>
<protein>
    <recommendedName>
        <fullName evidence="6">Importin N-terminal domain-containing protein</fullName>
    </recommendedName>
</protein>
<evidence type="ECO:0000313" key="8">
    <source>
        <dbReference type="Proteomes" id="UP000053259"/>
    </source>
</evidence>
<accession>A0A0D2BCI8</accession>
<dbReference type="EMBL" id="KN847529">
    <property type="protein sequence ID" value="KIW09084.1"/>
    <property type="molecule type" value="Genomic_DNA"/>
</dbReference>
<sequence length="1066" mass="119959">MDYESEFIELPGEANPLSRDNLIRNLALGAGRSAGTNDLQTATKQLQEWESQSQFYVHLQAVFMDQDLPFEVRYLAILQLLNAVINKHAWGRASTQGVNAYDKQRIRSQLLVASYREPDDRLARQNALLTAKIVRSDFPREWPNVFDDLNATIGGGFDHQNPIHLLQMRRALELLQIIVKELSKASLKLSTLRQKAPELLEPVHHIFQSCSERFINISDANFSIDDTNALGLLVPTAGIIRRILVRGYQFPHRDELAVRVFQNVSLFWLARAQQQHPAGSGETSSSMKALEKVLLQLAKMHLELAEDNPVAFVSFPGSAQLQSTYFDLIRRFAETYGSSFASVGRKQRDGSLSDNQPSLVEKLVLRGILLLRATLRAMSDPNAIRARTDVEKEQKEQVVRVLHSEFFPPTMVQNLLEIIVSKYFVFTASDLQRWEDEPDEWEAAEGGDTEGYRFSVRLSAEKLFLDLVMRFTEAIVPSIISLAHITMSNPSIGAIQKESVYTALGLAADKIFVHSEKNEPRYNFNDSLPPLITDLQNRDPSYRLVRRRIAILIGKWVHIQLSKENRPLVYQIFLHLLDKSDELNDLVVRVTAGRQLKEIISDWEFEVQPFLHYAPDLISRVMNLITEVELPETKMALLETISSIVEQMGRHIAPFADHIVALLPSLWDETGDETLRKQVIVTLLVNMFSSMGTESKQYQEFALFIINAVLSPESNLAELERMALFADALDLWRAVLDNIPNMTASELHPELLRLLKTSLIPALGMDSEARRVALEIASSYFLLIPAEFLSEQSFIVELLRSQAPDLRTLKPEASAQVFEVVEQLLRAAEELNGAQGVQTVADALVESGFMQELFGGLKEAYDAHQTTGPKAIVSNVQGQVETDFFSILARILYTSPEIFLSTIQSPATGLGVDINATMNWLLEEWFSHTQELVTDPPRQKLMTMALTHLFTTGEPYSLGRLQQLMDLWVSVIESLTEGSEDKNKDSLVYTPPSGPFEASEGQSAGEARRASLQSADPVHNVNLKDLVKYAVGVVIQKCGGPERFQEEWLVNVDKEVVEQFGRLGVV</sequence>
<keyword evidence="8" id="KW-1185">Reference proteome</keyword>
<gene>
    <name evidence="7" type="ORF">PV09_00030</name>
</gene>
<comment type="similarity">
    <text evidence="2">Belongs to the importin beta family.</text>
</comment>
<evidence type="ECO:0000256" key="5">
    <source>
        <dbReference type="SAM" id="MobiDB-lite"/>
    </source>
</evidence>
<reference evidence="7 8" key="1">
    <citation type="submission" date="2015-01" db="EMBL/GenBank/DDBJ databases">
        <title>The Genome Sequence of Ochroconis gallopava CBS43764.</title>
        <authorList>
            <consortium name="The Broad Institute Genomics Platform"/>
            <person name="Cuomo C."/>
            <person name="de Hoog S."/>
            <person name="Gorbushina A."/>
            <person name="Stielow B."/>
            <person name="Teixiera M."/>
            <person name="Abouelleil A."/>
            <person name="Chapman S.B."/>
            <person name="Priest M."/>
            <person name="Young S.K."/>
            <person name="Wortman J."/>
            <person name="Nusbaum C."/>
            <person name="Birren B."/>
        </authorList>
    </citation>
    <scope>NUCLEOTIDE SEQUENCE [LARGE SCALE GENOMIC DNA]</scope>
    <source>
        <strain evidence="7 8">CBS 43764</strain>
    </source>
</reference>
<evidence type="ECO:0000259" key="6">
    <source>
        <dbReference type="PROSITE" id="PS50166"/>
    </source>
</evidence>
<dbReference type="RefSeq" id="XP_016218953.1">
    <property type="nucleotide sequence ID" value="XM_016352696.1"/>
</dbReference>
<feature type="domain" description="Importin N-terminal" evidence="6">
    <location>
        <begin position="42"/>
        <end position="111"/>
    </location>
</feature>
<dbReference type="InterPro" id="IPR001494">
    <property type="entry name" value="Importin-beta_N"/>
</dbReference>
<dbReference type="Proteomes" id="UP000053259">
    <property type="component" value="Unassembled WGS sequence"/>
</dbReference>
<keyword evidence="4" id="KW-0539">Nucleus</keyword>
<dbReference type="GO" id="GO:0031267">
    <property type="term" value="F:small GTPase binding"/>
    <property type="evidence" value="ECO:0007669"/>
    <property type="project" value="InterPro"/>
</dbReference>
<proteinExistence type="inferred from homology"/>
<dbReference type="OrthoDB" id="361693at2759"/>
<name>A0A0D2BCI8_9PEZI</name>
<evidence type="ECO:0000256" key="2">
    <source>
        <dbReference type="ARBA" id="ARBA00007991"/>
    </source>
</evidence>
<dbReference type="STRING" id="253628.A0A0D2BCI8"/>
<dbReference type="GO" id="GO:0005829">
    <property type="term" value="C:cytosol"/>
    <property type="evidence" value="ECO:0007669"/>
    <property type="project" value="TreeGrafter"/>
</dbReference>
<dbReference type="SMART" id="SM00913">
    <property type="entry name" value="IBN_N"/>
    <property type="match status" value="1"/>
</dbReference>
<dbReference type="InterPro" id="IPR011989">
    <property type="entry name" value="ARM-like"/>
</dbReference>
<evidence type="ECO:0000256" key="4">
    <source>
        <dbReference type="ARBA" id="ARBA00023242"/>
    </source>
</evidence>
<dbReference type="HOGENOM" id="CLU_003886_1_0_1"/>
<dbReference type="FunCoup" id="A0A0D2BCI8">
    <property type="interactions" value="1042"/>
</dbReference>
<dbReference type="GO" id="GO:0005635">
    <property type="term" value="C:nuclear envelope"/>
    <property type="evidence" value="ECO:0007669"/>
    <property type="project" value="TreeGrafter"/>
</dbReference>
<dbReference type="PANTHER" id="PTHR10997:SF7">
    <property type="entry name" value="IMPORTIN-11"/>
    <property type="match status" value="1"/>
</dbReference>
<dbReference type="InterPro" id="IPR058669">
    <property type="entry name" value="TPR_IPO7/11-like"/>
</dbReference>
<dbReference type="InterPro" id="IPR016024">
    <property type="entry name" value="ARM-type_fold"/>
</dbReference>
<feature type="region of interest" description="Disordered" evidence="5">
    <location>
        <begin position="982"/>
        <end position="1013"/>
    </location>
</feature>
<dbReference type="VEuPathDB" id="FungiDB:PV09_00030"/>
<keyword evidence="3" id="KW-0813">Transport</keyword>
<dbReference type="SUPFAM" id="SSF48371">
    <property type="entry name" value="ARM repeat"/>
    <property type="match status" value="1"/>
</dbReference>
<comment type="subcellular location">
    <subcellularLocation>
        <location evidence="1">Nucleus</location>
    </subcellularLocation>
</comment>
<dbReference type="InParanoid" id="A0A0D2BCI8"/>
<dbReference type="AlphaFoldDB" id="A0A0D2BCI8"/>
<evidence type="ECO:0000256" key="1">
    <source>
        <dbReference type="ARBA" id="ARBA00004123"/>
    </source>
</evidence>
<dbReference type="GO" id="GO:0006606">
    <property type="term" value="P:protein import into nucleus"/>
    <property type="evidence" value="ECO:0007669"/>
    <property type="project" value="TreeGrafter"/>
</dbReference>
<evidence type="ECO:0000256" key="3">
    <source>
        <dbReference type="ARBA" id="ARBA00022448"/>
    </source>
</evidence>